<organism evidence="2 3">
    <name type="scientific">Actinoallomurus bryophytorum</name>
    <dbReference type="NCBI Taxonomy" id="1490222"/>
    <lineage>
        <taxon>Bacteria</taxon>
        <taxon>Bacillati</taxon>
        <taxon>Actinomycetota</taxon>
        <taxon>Actinomycetes</taxon>
        <taxon>Streptosporangiales</taxon>
        <taxon>Thermomonosporaceae</taxon>
        <taxon>Actinoallomurus</taxon>
    </lineage>
</organism>
<dbReference type="EMBL" id="VFOZ01000001">
    <property type="protein sequence ID" value="TQL98007.1"/>
    <property type="molecule type" value="Genomic_DNA"/>
</dbReference>
<feature type="transmembrane region" description="Helical" evidence="1">
    <location>
        <begin position="16"/>
        <end position="37"/>
    </location>
</feature>
<evidence type="ECO:0000313" key="3">
    <source>
        <dbReference type="Proteomes" id="UP000316096"/>
    </source>
</evidence>
<gene>
    <name evidence="2" type="ORF">FB559_3619</name>
</gene>
<feature type="transmembrane region" description="Helical" evidence="1">
    <location>
        <begin position="44"/>
        <end position="65"/>
    </location>
</feature>
<keyword evidence="3" id="KW-1185">Reference proteome</keyword>
<keyword evidence="1" id="KW-1133">Transmembrane helix</keyword>
<keyword evidence="1" id="KW-0812">Transmembrane</keyword>
<reference evidence="2 3" key="1">
    <citation type="submission" date="2019-06" db="EMBL/GenBank/DDBJ databases">
        <title>Sequencing the genomes of 1000 actinobacteria strains.</title>
        <authorList>
            <person name="Klenk H.-P."/>
        </authorList>
    </citation>
    <scope>NUCLEOTIDE SEQUENCE [LARGE SCALE GENOMIC DNA]</scope>
    <source>
        <strain evidence="2 3">DSM 102200</strain>
    </source>
</reference>
<keyword evidence="1" id="KW-0472">Membrane</keyword>
<accession>A0A543CM57</accession>
<name>A0A543CM57_9ACTN</name>
<protein>
    <submittedName>
        <fullName evidence="2">Helix-hairpin-helix protein</fullName>
    </submittedName>
</protein>
<proteinExistence type="predicted"/>
<evidence type="ECO:0000256" key="1">
    <source>
        <dbReference type="SAM" id="Phobius"/>
    </source>
</evidence>
<comment type="caution">
    <text evidence="2">The sequence shown here is derived from an EMBL/GenBank/DDBJ whole genome shotgun (WGS) entry which is preliminary data.</text>
</comment>
<feature type="transmembrane region" description="Helical" evidence="1">
    <location>
        <begin position="71"/>
        <end position="91"/>
    </location>
</feature>
<sequence length="218" mass="23301">MPPVAPRPPARSSDGLGWSLVPLLSVGFGAPASFLYAGVRRRSVALGGAAVGYGAAVTFEFAAFLAGGGAAALGLLVMALTWTISAAHALAARPRVYPPDNVRDRMNRRVVEMARQRRGLREAARKIVLDDPGLARELRIGRPDLLPRPFDDGGLIDVNHVPPEVLSRLPGLTYAMVDRIMGLRTEQGGFVSAEEMALHADLPPSIVSEIAEYALFVR</sequence>
<evidence type="ECO:0000313" key="2">
    <source>
        <dbReference type="EMBL" id="TQL98007.1"/>
    </source>
</evidence>
<dbReference type="AlphaFoldDB" id="A0A543CM57"/>
<dbReference type="Proteomes" id="UP000316096">
    <property type="component" value="Unassembled WGS sequence"/>
</dbReference>
<dbReference type="Pfam" id="PF12836">
    <property type="entry name" value="HHH_3"/>
    <property type="match status" value="1"/>
</dbReference>
<dbReference type="InterPro" id="IPR010994">
    <property type="entry name" value="RuvA_2-like"/>
</dbReference>
<dbReference type="SUPFAM" id="SSF47781">
    <property type="entry name" value="RuvA domain 2-like"/>
    <property type="match status" value="1"/>
</dbReference>